<dbReference type="Proteomes" id="UP000283666">
    <property type="component" value="Unassembled WGS sequence"/>
</dbReference>
<name>A0A425B2Y1_NEIME</name>
<sequence length="66" mass="7524">MNELISRINRFGARAKDEQSLLLKVAEICRDAAATWTTRKSESINHTAFTFTVRKDGLKEKVMIVL</sequence>
<dbReference type="RefSeq" id="WP_042743703.1">
    <property type="nucleotide sequence ID" value="NZ_FERW01000005.1"/>
</dbReference>
<gene>
    <name evidence="1" type="ORF">CIJ84_02345</name>
    <name evidence="2" type="ORF">COH52_05935</name>
</gene>
<organism evidence="2 4">
    <name type="scientific">Neisseria meningitidis</name>
    <dbReference type="NCBI Taxonomy" id="487"/>
    <lineage>
        <taxon>Bacteria</taxon>
        <taxon>Pseudomonadati</taxon>
        <taxon>Pseudomonadota</taxon>
        <taxon>Betaproteobacteria</taxon>
        <taxon>Neisseriales</taxon>
        <taxon>Neisseriaceae</taxon>
        <taxon>Neisseria</taxon>
    </lineage>
</organism>
<accession>A0A425B2Y1</accession>
<evidence type="ECO:0000313" key="4">
    <source>
        <dbReference type="Proteomes" id="UP000283666"/>
    </source>
</evidence>
<reference evidence="2 4" key="2">
    <citation type="submission" date="2017-09" db="EMBL/GenBank/DDBJ databases">
        <title>Phenotypic and genotypic characterization of Colombian isolates of Neisseria meningitidis recovered from invasive disease.</title>
        <authorList>
            <person name="Duarte C."/>
            <person name="Gabastou J.M."/>
            <person name="Moreno J."/>
        </authorList>
    </citation>
    <scope>NUCLEOTIDE SEQUENCE [LARGE SCALE GENOMIC DNA]</scope>
    <source>
        <strain evidence="2 4">INS-Nm1012</strain>
    </source>
</reference>
<evidence type="ECO:0008006" key="5">
    <source>
        <dbReference type="Google" id="ProtNLM"/>
    </source>
</evidence>
<dbReference type="AlphaFoldDB" id="A0A425B2Y1"/>
<evidence type="ECO:0000313" key="1">
    <source>
        <dbReference type="EMBL" id="RGB18733.1"/>
    </source>
</evidence>
<evidence type="ECO:0000313" key="3">
    <source>
        <dbReference type="Proteomes" id="UP000260504"/>
    </source>
</evidence>
<comment type="caution">
    <text evidence="2">The sequence shown here is derived from an EMBL/GenBank/DDBJ whole genome shotgun (WGS) entry which is preliminary data.</text>
</comment>
<dbReference type="EMBL" id="NVYQ01000028">
    <property type="protein sequence ID" value="RGB18733.1"/>
    <property type="molecule type" value="Genomic_DNA"/>
</dbReference>
<dbReference type="EMBL" id="NWZY01000013">
    <property type="protein sequence ID" value="RQK78720.1"/>
    <property type="molecule type" value="Genomic_DNA"/>
</dbReference>
<reference evidence="1 3" key="1">
    <citation type="submission" date="2017-08" db="EMBL/GenBank/DDBJ databases">
        <title>Meningococcal Conjunctivitis and Endemic Carriage at a Military Recruit Training Center.</title>
        <authorList>
            <person name="Bobb A.J."/>
            <person name="Galac M.R."/>
            <person name="Snesrud E."/>
            <person name="Clagett C.D."/>
        </authorList>
    </citation>
    <scope>NUCLEOTIDE SEQUENCE [LARGE SCALE GENOMIC DNA]</scope>
    <source>
        <strain evidence="1 3">MRSN431200</strain>
    </source>
</reference>
<protein>
    <recommendedName>
        <fullName evidence="5">Phage associated protein</fullName>
    </recommendedName>
</protein>
<dbReference type="Proteomes" id="UP000260504">
    <property type="component" value="Unassembled WGS sequence"/>
</dbReference>
<proteinExistence type="predicted"/>
<evidence type="ECO:0000313" key="2">
    <source>
        <dbReference type="EMBL" id="RQK78720.1"/>
    </source>
</evidence>